<dbReference type="EMBL" id="JBHSLA010000002">
    <property type="protein sequence ID" value="MFC5195031.1"/>
    <property type="molecule type" value="Genomic_DNA"/>
</dbReference>
<evidence type="ECO:0000259" key="1">
    <source>
        <dbReference type="Pfam" id="PF00561"/>
    </source>
</evidence>
<dbReference type="SUPFAM" id="SSF53474">
    <property type="entry name" value="alpha/beta-Hydrolases"/>
    <property type="match status" value="1"/>
</dbReference>
<dbReference type="PANTHER" id="PTHR46438">
    <property type="entry name" value="ALPHA/BETA-HYDROLASES SUPERFAMILY PROTEIN"/>
    <property type="match status" value="1"/>
</dbReference>
<dbReference type="Proteomes" id="UP001596162">
    <property type="component" value="Unassembled WGS sequence"/>
</dbReference>
<dbReference type="Pfam" id="PF00561">
    <property type="entry name" value="Abhydrolase_1"/>
    <property type="match status" value="1"/>
</dbReference>
<dbReference type="InterPro" id="IPR029058">
    <property type="entry name" value="AB_hydrolase_fold"/>
</dbReference>
<dbReference type="GO" id="GO:0016787">
    <property type="term" value="F:hydrolase activity"/>
    <property type="evidence" value="ECO:0007669"/>
    <property type="project" value="UniProtKB-KW"/>
</dbReference>
<keyword evidence="2" id="KW-0378">Hydrolase</keyword>
<dbReference type="InterPro" id="IPR000073">
    <property type="entry name" value="AB_hydrolase_1"/>
</dbReference>
<name>A0ABW0C5M2_9FLAO</name>
<proteinExistence type="predicted"/>
<accession>A0ABW0C5M2</accession>
<sequence>MRILKALILLIIVVNLTSCKKDYLKYTEKPDYIAEPNANLKPYFDAYDASLKLWDIPVEELYIPTSFGTAHVVVSGPSNGEPLVLLHGMNATSTSWYPNAKALSKDYRLLAIDFILEPGKSLKTGTFDDVEQIVTWYNEIFDKLKLNEFTLVGASRGGWISMKIALFNQDRIKKMVLLSPAQTFIWIRPSADLLKNLISLFSSEEKQIEQGLKSMSSNVANINKTYLKQYYKSERNDSINKFVLDMRPFSKRDFQSLKMPVLVLIGDDDVINNSKTVQMAKTLIPKGEGEIIGNAGHFLTVDQADVVNTKILDFLKADNRK</sequence>
<dbReference type="PANTHER" id="PTHR46438:SF11">
    <property type="entry name" value="LIPASE-RELATED"/>
    <property type="match status" value="1"/>
</dbReference>
<organism evidence="2 3">
    <name type="scientific">Bizionia hallyeonensis</name>
    <dbReference type="NCBI Taxonomy" id="1123757"/>
    <lineage>
        <taxon>Bacteria</taxon>
        <taxon>Pseudomonadati</taxon>
        <taxon>Bacteroidota</taxon>
        <taxon>Flavobacteriia</taxon>
        <taxon>Flavobacteriales</taxon>
        <taxon>Flavobacteriaceae</taxon>
        <taxon>Bizionia</taxon>
    </lineage>
</organism>
<reference evidence="3" key="1">
    <citation type="journal article" date="2019" name="Int. J. Syst. Evol. Microbiol.">
        <title>The Global Catalogue of Microorganisms (GCM) 10K type strain sequencing project: providing services to taxonomists for standard genome sequencing and annotation.</title>
        <authorList>
            <consortium name="The Broad Institute Genomics Platform"/>
            <consortium name="The Broad Institute Genome Sequencing Center for Infectious Disease"/>
            <person name="Wu L."/>
            <person name="Ma J."/>
        </authorList>
    </citation>
    <scope>NUCLEOTIDE SEQUENCE [LARGE SCALE GENOMIC DNA]</scope>
    <source>
        <strain evidence="3">JCM 17978</strain>
    </source>
</reference>
<gene>
    <name evidence="2" type="ORF">ACFPH8_06785</name>
</gene>
<evidence type="ECO:0000313" key="2">
    <source>
        <dbReference type="EMBL" id="MFC5195031.1"/>
    </source>
</evidence>
<dbReference type="Gene3D" id="3.40.50.1820">
    <property type="entry name" value="alpha/beta hydrolase"/>
    <property type="match status" value="1"/>
</dbReference>
<dbReference type="RefSeq" id="WP_376859567.1">
    <property type="nucleotide sequence ID" value="NZ_JBHSLA010000002.1"/>
</dbReference>
<keyword evidence="3" id="KW-1185">Reference proteome</keyword>
<comment type="caution">
    <text evidence="2">The sequence shown here is derived from an EMBL/GenBank/DDBJ whole genome shotgun (WGS) entry which is preliminary data.</text>
</comment>
<feature type="domain" description="AB hydrolase-1" evidence="1">
    <location>
        <begin position="82"/>
        <end position="300"/>
    </location>
</feature>
<protein>
    <submittedName>
        <fullName evidence="2">Alpha/beta fold hydrolase</fullName>
    </submittedName>
</protein>
<evidence type="ECO:0000313" key="3">
    <source>
        <dbReference type="Proteomes" id="UP001596162"/>
    </source>
</evidence>